<feature type="compositionally biased region" description="Low complexity" evidence="1">
    <location>
        <begin position="35"/>
        <end position="48"/>
    </location>
</feature>
<sequence>GRHERDEGELRELPAWRRGPEVPGHGRHAFHAHVGRPGAGRVQGAAGARLRDGGLRDPRPGRAAHRGPGGDPGRGRLVDGAARRHPHVQHPGALHRRRGHAPALPGARPGRV</sequence>
<dbReference type="AlphaFoldDB" id="A0A6J4KV45"/>
<reference evidence="2" key="1">
    <citation type="submission" date="2020-02" db="EMBL/GenBank/DDBJ databases">
        <authorList>
            <person name="Meier V. D."/>
        </authorList>
    </citation>
    <scope>NUCLEOTIDE SEQUENCE</scope>
    <source>
        <strain evidence="2">AVDCRST_MAG68</strain>
    </source>
</reference>
<name>A0A6J4KV45_9BACT</name>
<feature type="non-terminal residue" evidence="2">
    <location>
        <position position="1"/>
    </location>
</feature>
<feature type="non-terminal residue" evidence="2">
    <location>
        <position position="112"/>
    </location>
</feature>
<accession>A0A6J4KV45</accession>
<feature type="region of interest" description="Disordered" evidence="1">
    <location>
        <begin position="1"/>
        <end position="112"/>
    </location>
</feature>
<gene>
    <name evidence="2" type="ORF">AVDCRST_MAG68-1576</name>
</gene>
<dbReference type="EMBL" id="CADCTW010000086">
    <property type="protein sequence ID" value="CAA9316212.1"/>
    <property type="molecule type" value="Genomic_DNA"/>
</dbReference>
<feature type="compositionally biased region" description="Basic residues" evidence="1">
    <location>
        <begin position="25"/>
        <end position="34"/>
    </location>
</feature>
<feature type="compositionally biased region" description="Basic and acidic residues" evidence="1">
    <location>
        <begin position="1"/>
        <end position="20"/>
    </location>
</feature>
<feature type="compositionally biased region" description="Basic and acidic residues" evidence="1">
    <location>
        <begin position="49"/>
        <end position="60"/>
    </location>
</feature>
<organism evidence="2">
    <name type="scientific">uncultured Gemmatimonadota bacterium</name>
    <dbReference type="NCBI Taxonomy" id="203437"/>
    <lineage>
        <taxon>Bacteria</taxon>
        <taxon>Pseudomonadati</taxon>
        <taxon>Gemmatimonadota</taxon>
        <taxon>environmental samples</taxon>
    </lineage>
</organism>
<evidence type="ECO:0000313" key="2">
    <source>
        <dbReference type="EMBL" id="CAA9316212.1"/>
    </source>
</evidence>
<proteinExistence type="predicted"/>
<feature type="compositionally biased region" description="Basic residues" evidence="1">
    <location>
        <begin position="83"/>
        <end position="100"/>
    </location>
</feature>
<evidence type="ECO:0000256" key="1">
    <source>
        <dbReference type="SAM" id="MobiDB-lite"/>
    </source>
</evidence>
<protein>
    <submittedName>
        <fullName evidence="2">Uncharacterized protein</fullName>
    </submittedName>
</protein>